<proteinExistence type="predicted"/>
<dbReference type="PANTHER" id="PTHR34665">
    <property type="entry name" value="DUF3741 DOMAIN-CONTAINING PROTEIN"/>
    <property type="match status" value="1"/>
</dbReference>
<evidence type="ECO:0000313" key="3">
    <source>
        <dbReference type="Proteomes" id="UP000434276"/>
    </source>
</evidence>
<dbReference type="PANTHER" id="PTHR34665:SF1">
    <property type="entry name" value="OS02G0595200 PROTEIN"/>
    <property type="match status" value="1"/>
</dbReference>
<evidence type="ECO:0000256" key="1">
    <source>
        <dbReference type="SAM" id="MobiDB-lite"/>
    </source>
</evidence>
<dbReference type="Proteomes" id="UP000434276">
    <property type="component" value="Unassembled WGS sequence"/>
</dbReference>
<dbReference type="AlphaFoldDB" id="A0A5S9XW77"/>
<dbReference type="ExpressionAtlas" id="A0A5S9XW77">
    <property type="expression patterns" value="baseline and differential"/>
</dbReference>
<reference evidence="2 3" key="1">
    <citation type="submission" date="2019-12" db="EMBL/GenBank/DDBJ databases">
        <authorList>
            <person name="Jiao W.-B."/>
            <person name="Schneeberger K."/>
        </authorList>
    </citation>
    <scope>NUCLEOTIDE SEQUENCE [LARGE SCALE GENOMIC DNA]</scope>
    <source>
        <strain evidence="3">cv. C24</strain>
    </source>
</reference>
<evidence type="ECO:0000313" key="2">
    <source>
        <dbReference type="EMBL" id="CAA0396386.1"/>
    </source>
</evidence>
<name>A0A5S9XW77_ARATH</name>
<sequence length="154" mass="18096">MRKKREAKDENEEEEEEKKKRLELMKAAAQAWLSHSQTSKHTVLEFDAQRKHAFVKGKASRFKTEALSAKHHPSFLDWEFGQSLWDPYEILSVSKKLERELTLEEQTFSSSDNDGLKKMKKKKTRDSRNSLRSLFTRSSSKRFLQTHHVTTSNL</sequence>
<protein>
    <submittedName>
        <fullName evidence="2">Uncharacterized protein</fullName>
    </submittedName>
</protein>
<feature type="region of interest" description="Disordered" evidence="1">
    <location>
        <begin position="1"/>
        <end position="21"/>
    </location>
</feature>
<gene>
    <name evidence="2" type="ORF">C24_LOCUS19112</name>
</gene>
<accession>A0A5S9XW77</accession>
<dbReference type="EMBL" id="CACSHJ010000095">
    <property type="protein sequence ID" value="CAA0396386.1"/>
    <property type="molecule type" value="Genomic_DNA"/>
</dbReference>
<organism evidence="2 3">
    <name type="scientific">Arabidopsis thaliana</name>
    <name type="common">Mouse-ear cress</name>
    <dbReference type="NCBI Taxonomy" id="3702"/>
    <lineage>
        <taxon>Eukaryota</taxon>
        <taxon>Viridiplantae</taxon>
        <taxon>Streptophyta</taxon>
        <taxon>Embryophyta</taxon>
        <taxon>Tracheophyta</taxon>
        <taxon>Spermatophyta</taxon>
        <taxon>Magnoliopsida</taxon>
        <taxon>eudicotyledons</taxon>
        <taxon>Gunneridae</taxon>
        <taxon>Pentapetalae</taxon>
        <taxon>rosids</taxon>
        <taxon>malvids</taxon>
        <taxon>Brassicales</taxon>
        <taxon>Brassicaceae</taxon>
        <taxon>Camelineae</taxon>
        <taxon>Arabidopsis</taxon>
    </lineage>
</organism>
<feature type="region of interest" description="Disordered" evidence="1">
    <location>
        <begin position="108"/>
        <end position="131"/>
    </location>
</feature>
<dbReference type="OrthoDB" id="1921290at2759"/>